<proteinExistence type="predicted"/>
<keyword evidence="3" id="KW-1185">Reference proteome</keyword>
<dbReference type="EMBL" id="DF973518">
    <property type="protein sequence ID" value="GAU33197.1"/>
    <property type="molecule type" value="Genomic_DNA"/>
</dbReference>
<feature type="region of interest" description="Disordered" evidence="1">
    <location>
        <begin position="182"/>
        <end position="312"/>
    </location>
</feature>
<reference evidence="3" key="1">
    <citation type="journal article" date="2017" name="Front. Plant Sci.">
        <title>Climate Clever Clovers: New Paradigm to Reduce the Environmental Footprint of Ruminants by Breeding Low Methanogenic Forages Utilizing Haplotype Variation.</title>
        <authorList>
            <person name="Kaur P."/>
            <person name="Appels R."/>
            <person name="Bayer P.E."/>
            <person name="Keeble-Gagnere G."/>
            <person name="Wang J."/>
            <person name="Hirakawa H."/>
            <person name="Shirasawa K."/>
            <person name="Vercoe P."/>
            <person name="Stefanova K."/>
            <person name="Durmic Z."/>
            <person name="Nichols P."/>
            <person name="Revell C."/>
            <person name="Isobe S.N."/>
            <person name="Edwards D."/>
            <person name="Erskine W."/>
        </authorList>
    </citation>
    <scope>NUCLEOTIDE SEQUENCE [LARGE SCALE GENOMIC DNA]</scope>
    <source>
        <strain evidence="3">cv. Daliak</strain>
    </source>
</reference>
<dbReference type="Proteomes" id="UP000242715">
    <property type="component" value="Unassembled WGS sequence"/>
</dbReference>
<sequence length="312" mass="34137">MTVMKFTWKSIFPSCYKGEGDYSSPKPVAATKVVATTKDDVATKTNSFNRISLTDLSFPSATTLSEDLSISLAGSNLYVFTQAELKIITQSFSSSNFLGEGGFGPVHKGFIDDKVRAGLEPQPVAVKLLDLGGSQGHKEWLDYNAKLSDFGLAKDGPQGDDTHVSTRVMGTQGYAAPEYIMTAPTSDVSNNEVQKESSTSNTTPSETPKERSRRDHRRNQHQSNGGGTHHKHLVIDKSNANEGIKDGEEYYDTPKEKKRENGHNHRHHHRHNGHRHPLKSPKTKSPNELGHQSGSHSNSPDTSITSESQGGN</sequence>
<gene>
    <name evidence="2" type="ORF">TSUD_206560</name>
</gene>
<feature type="compositionally biased region" description="Basic and acidic residues" evidence="1">
    <location>
        <begin position="243"/>
        <end position="263"/>
    </location>
</feature>
<name>A0A2Z6NT47_TRISU</name>
<dbReference type="OrthoDB" id="4062651at2759"/>
<dbReference type="Gene3D" id="3.30.200.20">
    <property type="entry name" value="Phosphorylase Kinase, domain 1"/>
    <property type="match status" value="1"/>
</dbReference>
<dbReference type="PANTHER" id="PTHR45621">
    <property type="entry name" value="OS01G0588500 PROTEIN-RELATED"/>
    <property type="match status" value="1"/>
</dbReference>
<dbReference type="AlphaFoldDB" id="A0A2Z6NT47"/>
<dbReference type="Gene3D" id="1.10.510.10">
    <property type="entry name" value="Transferase(Phosphotransferase) domain 1"/>
    <property type="match status" value="1"/>
</dbReference>
<feature type="compositionally biased region" description="Polar residues" evidence="1">
    <location>
        <begin position="283"/>
        <end position="312"/>
    </location>
</feature>
<dbReference type="InterPro" id="IPR050823">
    <property type="entry name" value="Plant_Ser_Thr_Prot_Kinase"/>
</dbReference>
<organism evidence="2 3">
    <name type="scientific">Trifolium subterraneum</name>
    <name type="common">Subterranean clover</name>
    <dbReference type="NCBI Taxonomy" id="3900"/>
    <lineage>
        <taxon>Eukaryota</taxon>
        <taxon>Viridiplantae</taxon>
        <taxon>Streptophyta</taxon>
        <taxon>Embryophyta</taxon>
        <taxon>Tracheophyta</taxon>
        <taxon>Spermatophyta</taxon>
        <taxon>Magnoliopsida</taxon>
        <taxon>eudicotyledons</taxon>
        <taxon>Gunneridae</taxon>
        <taxon>Pentapetalae</taxon>
        <taxon>rosids</taxon>
        <taxon>fabids</taxon>
        <taxon>Fabales</taxon>
        <taxon>Fabaceae</taxon>
        <taxon>Papilionoideae</taxon>
        <taxon>50 kb inversion clade</taxon>
        <taxon>NPAAA clade</taxon>
        <taxon>Hologalegina</taxon>
        <taxon>IRL clade</taxon>
        <taxon>Trifolieae</taxon>
        <taxon>Trifolium</taxon>
    </lineage>
</organism>
<accession>A0A2Z6NT47</accession>
<evidence type="ECO:0000256" key="1">
    <source>
        <dbReference type="SAM" id="MobiDB-lite"/>
    </source>
</evidence>
<feature type="compositionally biased region" description="Low complexity" evidence="1">
    <location>
        <begin position="196"/>
        <end position="206"/>
    </location>
</feature>
<evidence type="ECO:0008006" key="4">
    <source>
        <dbReference type="Google" id="ProtNLM"/>
    </source>
</evidence>
<evidence type="ECO:0000313" key="2">
    <source>
        <dbReference type="EMBL" id="GAU33197.1"/>
    </source>
</evidence>
<feature type="compositionally biased region" description="Polar residues" evidence="1">
    <location>
        <begin position="183"/>
        <end position="192"/>
    </location>
</feature>
<dbReference type="InterPro" id="IPR011009">
    <property type="entry name" value="Kinase-like_dom_sf"/>
</dbReference>
<evidence type="ECO:0000313" key="3">
    <source>
        <dbReference type="Proteomes" id="UP000242715"/>
    </source>
</evidence>
<protein>
    <recommendedName>
        <fullName evidence="4">Protein kinase domain-containing protein</fullName>
    </recommendedName>
</protein>
<dbReference type="SUPFAM" id="SSF56112">
    <property type="entry name" value="Protein kinase-like (PK-like)"/>
    <property type="match status" value="1"/>
</dbReference>
<feature type="compositionally biased region" description="Basic residues" evidence="1">
    <location>
        <begin position="264"/>
        <end position="282"/>
    </location>
</feature>